<evidence type="ECO:0008006" key="6">
    <source>
        <dbReference type="Google" id="ProtNLM"/>
    </source>
</evidence>
<proteinExistence type="predicted"/>
<dbReference type="Proteomes" id="UP000324832">
    <property type="component" value="Unassembled WGS sequence"/>
</dbReference>
<sequence>MKESTTNKPQREVTASLLDYFGHLTSKTNEVKLKGATDIIRQLERNKNEKDVSYSLRRLVRSLGANIAELRTGYFATLVNLLQRFDDITVSQLLDLVKKELHANGSSKSEVGDVSLGHILVCGAVFRSGLMLKSSEDEQKQILEVLEKAGAKKSYLNTVASLTLLDFIENLDEEKFKQIIWKNVKPRFKKPINEYNMSSLHFLLVVSRKFPKAVKITKLLGVPTIIHEDHIKEICDILLSGVDFGSVSHPIYEEIGKQVAKGPLMVEFWLKVDSYLVKHNRNRELVALNILNTIFLNVDSKNYELIPDLISNNFFKLFLDWFKGLQTASKIRSKREDEDDHKLMIKTEKDFLNTVAKALKSESITSSIRVNILKKLLINPGEINLAEITGSSIIKSIIADLDISGVKEMAKLFKKVLLNSSKKVVKDDVERNWYNNEKIKAAELISHLVSHETVRDDTSFKIKYMQILMCFGFFKISGEDNIPVSSEMSGSIKTSFYRCFSSKFTNVDGLVTLLSSLCNFISVKVMEKSEIREKLEKQFSKENIECWDILIKMCDKIEKHDSKSKVDKVFLILLYQLGLFLYSEPTHVKIAQSSILELKSCFEHYKKSDGKQFKGDSSMDDEPEWIEVMIEILLSILSIESSVLRSIVQCVFRLLWEYLTPTSIGQIISVLDPESEDNPLTNDSESEKESDDQSDDDSVQDSVKENGLDKNSDTDESEGSDDEKDDDDMKTPDQLRMAVQKVLGAATLDDDAESIDADNITEEEGNKLDEALAEAFRQFHQGKNGKSKKDRKNKKSLSDFRIRVLDLIDIYLEKEPSMDICVGMIAPLTRCLEFCMLDNQFNELENRLRKTIKTLAKVKKFTSTDDITVDILCDHLKAIIDKGTRSHFMYQALGDVITSFATFIIHCSQKILGHVKSKKQQLSPLVIILQETMTSFFLNRNCLLPIIFFHSILQMEWKDRCELVPIIITNIFSNDVRQFRRHEGVELLIGFYRGLNRNKTATSTIEEKILSIERHFETALLAVKSNLEFKVKKNFVKLVKKLINIIRSVHENCQIQTELDFSNLLNLVSELKFNLDKSAPAIQNPVNGKKKKNKKKRKNSIQANGDEPKLKKIKSQ</sequence>
<evidence type="ECO:0000256" key="1">
    <source>
        <dbReference type="ARBA" id="ARBA00004123"/>
    </source>
</evidence>
<dbReference type="PANTHER" id="PTHR13213:SF2">
    <property type="entry name" value="MYB-BINDING PROTEIN 1A"/>
    <property type="match status" value="1"/>
</dbReference>
<gene>
    <name evidence="4" type="ORF">LSINAPIS_LOCUS12424</name>
</gene>
<accession>A0A5E4QWN3</accession>
<evidence type="ECO:0000256" key="2">
    <source>
        <dbReference type="ARBA" id="ARBA00023242"/>
    </source>
</evidence>
<dbReference type="GO" id="GO:0005730">
    <property type="term" value="C:nucleolus"/>
    <property type="evidence" value="ECO:0007669"/>
    <property type="project" value="InterPro"/>
</dbReference>
<dbReference type="GO" id="GO:0003714">
    <property type="term" value="F:transcription corepressor activity"/>
    <property type="evidence" value="ECO:0007669"/>
    <property type="project" value="TreeGrafter"/>
</dbReference>
<dbReference type="Pfam" id="PF04931">
    <property type="entry name" value="DNA_pol_phi"/>
    <property type="match status" value="1"/>
</dbReference>
<feature type="region of interest" description="Disordered" evidence="3">
    <location>
        <begin position="1080"/>
        <end position="1116"/>
    </location>
</feature>
<protein>
    <recommendedName>
        <fullName evidence="6">DNA polymerase V</fullName>
    </recommendedName>
</protein>
<dbReference type="AlphaFoldDB" id="A0A5E4QWN3"/>
<dbReference type="InterPro" id="IPR007015">
    <property type="entry name" value="DNA_pol_V/MYBBP1A"/>
</dbReference>
<evidence type="ECO:0000313" key="5">
    <source>
        <dbReference type="Proteomes" id="UP000324832"/>
    </source>
</evidence>
<reference evidence="4 5" key="1">
    <citation type="submission" date="2017-07" db="EMBL/GenBank/DDBJ databases">
        <authorList>
            <person name="Talla V."/>
            <person name="Backstrom N."/>
        </authorList>
    </citation>
    <scope>NUCLEOTIDE SEQUENCE [LARGE SCALE GENOMIC DNA]</scope>
</reference>
<feature type="compositionally biased region" description="Acidic residues" evidence="3">
    <location>
        <begin position="684"/>
        <end position="699"/>
    </location>
</feature>
<dbReference type="PANTHER" id="PTHR13213">
    <property type="entry name" value="MYB-BINDING PROTEIN 1A FAMILY MEMBER"/>
    <property type="match status" value="1"/>
</dbReference>
<feature type="compositionally biased region" description="Basic residues" evidence="3">
    <location>
        <begin position="1088"/>
        <end position="1099"/>
    </location>
</feature>
<keyword evidence="5" id="KW-1185">Reference proteome</keyword>
<comment type="subcellular location">
    <subcellularLocation>
        <location evidence="1">Nucleus</location>
    </subcellularLocation>
</comment>
<keyword evidence="2" id="KW-0539">Nucleus</keyword>
<evidence type="ECO:0000256" key="3">
    <source>
        <dbReference type="SAM" id="MobiDB-lite"/>
    </source>
</evidence>
<name>A0A5E4QWN3_9NEOP</name>
<dbReference type="GO" id="GO:0003723">
    <property type="term" value="F:RNA binding"/>
    <property type="evidence" value="ECO:0007669"/>
    <property type="project" value="TreeGrafter"/>
</dbReference>
<feature type="compositionally biased region" description="Acidic residues" evidence="3">
    <location>
        <begin position="714"/>
        <end position="726"/>
    </location>
</feature>
<feature type="compositionally biased region" description="Basic and acidic residues" evidence="3">
    <location>
        <begin position="702"/>
        <end position="713"/>
    </location>
</feature>
<evidence type="ECO:0000313" key="4">
    <source>
        <dbReference type="EMBL" id="VVD02152.1"/>
    </source>
</evidence>
<organism evidence="4 5">
    <name type="scientific">Leptidea sinapis</name>
    <dbReference type="NCBI Taxonomy" id="189913"/>
    <lineage>
        <taxon>Eukaryota</taxon>
        <taxon>Metazoa</taxon>
        <taxon>Ecdysozoa</taxon>
        <taxon>Arthropoda</taxon>
        <taxon>Hexapoda</taxon>
        <taxon>Insecta</taxon>
        <taxon>Pterygota</taxon>
        <taxon>Neoptera</taxon>
        <taxon>Endopterygota</taxon>
        <taxon>Lepidoptera</taxon>
        <taxon>Glossata</taxon>
        <taxon>Ditrysia</taxon>
        <taxon>Papilionoidea</taxon>
        <taxon>Pieridae</taxon>
        <taxon>Dismorphiinae</taxon>
        <taxon>Leptidea</taxon>
    </lineage>
</organism>
<feature type="region of interest" description="Disordered" evidence="3">
    <location>
        <begin position="670"/>
        <end position="731"/>
    </location>
</feature>
<dbReference type="GO" id="GO:0043565">
    <property type="term" value="F:sequence-specific DNA binding"/>
    <property type="evidence" value="ECO:0007669"/>
    <property type="project" value="TreeGrafter"/>
</dbReference>
<dbReference type="EMBL" id="FZQP02005844">
    <property type="protein sequence ID" value="VVD02152.1"/>
    <property type="molecule type" value="Genomic_DNA"/>
</dbReference>